<feature type="compositionally biased region" description="Basic and acidic residues" evidence="1">
    <location>
        <begin position="246"/>
        <end position="257"/>
    </location>
</feature>
<protein>
    <submittedName>
        <fullName evidence="4">DUF6777 domain-containing protein</fullName>
    </submittedName>
</protein>
<reference evidence="4" key="1">
    <citation type="submission" date="2024-06" db="EMBL/GenBank/DDBJ databases">
        <title>Streptomyces sp. strain HUAS MG91 genome sequences.</title>
        <authorList>
            <person name="Mo P."/>
        </authorList>
    </citation>
    <scope>NUCLEOTIDE SEQUENCE</scope>
    <source>
        <strain evidence="4">HUAS MG91</strain>
    </source>
</reference>
<organism evidence="4">
    <name type="scientific">Streptomyces tabacisoli</name>
    <dbReference type="NCBI Taxonomy" id="3156398"/>
    <lineage>
        <taxon>Bacteria</taxon>
        <taxon>Bacillati</taxon>
        <taxon>Actinomycetota</taxon>
        <taxon>Actinomycetes</taxon>
        <taxon>Kitasatosporales</taxon>
        <taxon>Streptomycetaceae</taxon>
        <taxon>Streptomyces</taxon>
    </lineage>
</organism>
<dbReference type="InterPro" id="IPR046704">
    <property type="entry name" value="DUF6777"/>
</dbReference>
<dbReference type="AlphaFoldDB" id="A0AAU8J1Y9"/>
<proteinExistence type="predicted"/>
<evidence type="ECO:0000313" key="4">
    <source>
        <dbReference type="EMBL" id="XCJ74805.1"/>
    </source>
</evidence>
<dbReference type="Pfam" id="PF20568">
    <property type="entry name" value="DUF6777"/>
    <property type="match status" value="1"/>
</dbReference>
<feature type="chain" id="PRO_5043986546" evidence="2">
    <location>
        <begin position="34"/>
        <end position="409"/>
    </location>
</feature>
<feature type="region of interest" description="Disordered" evidence="1">
    <location>
        <begin position="46"/>
        <end position="94"/>
    </location>
</feature>
<feature type="compositionally biased region" description="Pro residues" evidence="1">
    <location>
        <begin position="260"/>
        <end position="280"/>
    </location>
</feature>
<evidence type="ECO:0000256" key="2">
    <source>
        <dbReference type="SAM" id="SignalP"/>
    </source>
</evidence>
<evidence type="ECO:0000256" key="1">
    <source>
        <dbReference type="SAM" id="MobiDB-lite"/>
    </source>
</evidence>
<dbReference type="EMBL" id="CP159534">
    <property type="protein sequence ID" value="XCJ74805.1"/>
    <property type="molecule type" value="Genomic_DNA"/>
</dbReference>
<feature type="compositionally biased region" description="Low complexity" evidence="1">
    <location>
        <begin position="281"/>
        <end position="320"/>
    </location>
</feature>
<dbReference type="KEGG" id="stac:ABII15_34700"/>
<feature type="compositionally biased region" description="Low complexity" evidence="1">
    <location>
        <begin position="353"/>
        <end position="389"/>
    </location>
</feature>
<feature type="compositionally biased region" description="Low complexity" evidence="1">
    <location>
        <begin position="334"/>
        <end position="346"/>
    </location>
</feature>
<name>A0AAU8J1Y9_9ACTN</name>
<evidence type="ECO:0000259" key="3">
    <source>
        <dbReference type="Pfam" id="PF20568"/>
    </source>
</evidence>
<feature type="domain" description="DUF6777" evidence="3">
    <location>
        <begin position="87"/>
        <end position="249"/>
    </location>
</feature>
<keyword evidence="2" id="KW-0732">Signal</keyword>
<dbReference type="PROSITE" id="PS51257">
    <property type="entry name" value="PROKAR_LIPOPROTEIN"/>
    <property type="match status" value="1"/>
</dbReference>
<dbReference type="RefSeq" id="WP_353946241.1">
    <property type="nucleotide sequence ID" value="NZ_CP159534.1"/>
</dbReference>
<feature type="signal peptide" evidence="2">
    <location>
        <begin position="1"/>
        <end position="33"/>
    </location>
</feature>
<sequence length="409" mass="41177">MRARIRTRTYVTALGISAALLLAGCSGDGAKNAADGKGELFLQPVAAQGPDPFTDSTATSDASNPPVTRTPQPAPTGTPSATQQGAREISGATPGLYGGTHALGSCDVEKQVRFLTSDQAKAGAFAEAAGVSTADIPGFLRGLTPVVLRADTRVTNHGYRDGRATTFQSVLQSGTAVLVDGRGTPRVRCACGNPLKQPVALSGSPSRQGKAWNGYEPTKVVVVTPAPTVIQNITIVNVVNNTWIERKTGDDGHKDRVVPAPTPTPTPPPSGTPTTPPTPTPSTTSPSASDSTSESATDTGTPSETTSSTACPTATATDSPSPSPWPSGCPTPTPESSQPSSSGTDVSPEDSSDVPTSDTPSFDEPSDTGGDTAGTGTTDEGTGPGTVPDTPDRSDGGGLVPDASDGTSP</sequence>
<feature type="compositionally biased region" description="Polar residues" evidence="1">
    <location>
        <begin position="54"/>
        <end position="85"/>
    </location>
</feature>
<feature type="region of interest" description="Disordered" evidence="1">
    <location>
        <begin position="246"/>
        <end position="409"/>
    </location>
</feature>
<feature type="compositionally biased region" description="Pro residues" evidence="1">
    <location>
        <begin position="321"/>
        <end position="333"/>
    </location>
</feature>
<gene>
    <name evidence="4" type="ORF">ABII15_34700</name>
</gene>
<accession>A0AAU8J1Y9</accession>